<dbReference type="InterPro" id="IPR018184">
    <property type="entry name" value="Integrin_alpha_C_CS"/>
</dbReference>
<evidence type="ECO:0000256" key="6">
    <source>
        <dbReference type="ARBA" id="ARBA00023170"/>
    </source>
</evidence>
<dbReference type="GO" id="GO:0007229">
    <property type="term" value="P:integrin-mediated signaling pathway"/>
    <property type="evidence" value="ECO:0007669"/>
    <property type="project" value="UniProtKB-KW"/>
</dbReference>
<dbReference type="Pfam" id="PF00357">
    <property type="entry name" value="Integrin_alpha"/>
    <property type="match status" value="1"/>
</dbReference>
<keyword evidence="11" id="KW-1185">Reference proteome</keyword>
<keyword evidence="8" id="KW-1133">Transmembrane helix</keyword>
<evidence type="ECO:0000256" key="4">
    <source>
        <dbReference type="ARBA" id="ARBA00023037"/>
    </source>
</evidence>
<evidence type="ECO:0000256" key="1">
    <source>
        <dbReference type="ARBA" id="ARBA00004479"/>
    </source>
</evidence>
<dbReference type="GO" id="GO:0009897">
    <property type="term" value="C:external side of plasma membrane"/>
    <property type="evidence" value="ECO:0007669"/>
    <property type="project" value="TreeGrafter"/>
</dbReference>
<keyword evidence="4" id="KW-0401">Integrin</keyword>
<feature type="domain" description="Integrin alpha-X-like third Ig-like" evidence="9">
    <location>
        <begin position="77"/>
        <end position="215"/>
    </location>
</feature>
<keyword evidence="3" id="KW-0130">Cell adhesion</keyword>
<comment type="subcellular location">
    <subcellularLocation>
        <location evidence="1">Membrane</location>
        <topology evidence="1">Single-pass type I membrane protein</topology>
    </subcellularLocation>
</comment>
<dbReference type="Gene3D" id="2.60.40.1530">
    <property type="entry name" value="ntegrin, alpha v. Chain A, domain 4"/>
    <property type="match status" value="1"/>
</dbReference>
<evidence type="ECO:0000256" key="8">
    <source>
        <dbReference type="SAM" id="Phobius"/>
    </source>
</evidence>
<dbReference type="OrthoDB" id="5317514at2759"/>
<name>A0A8J6B671_ELECQ</name>
<dbReference type="GO" id="GO:0005178">
    <property type="term" value="F:integrin binding"/>
    <property type="evidence" value="ECO:0007669"/>
    <property type="project" value="TreeGrafter"/>
</dbReference>
<evidence type="ECO:0000313" key="10">
    <source>
        <dbReference type="EMBL" id="KAG9462111.1"/>
    </source>
</evidence>
<reference evidence="10" key="1">
    <citation type="thesis" date="2020" institute="ProQuest LLC" country="789 East Eisenhower Parkway, Ann Arbor, MI, USA">
        <title>Comparative Genomics and Chromosome Evolution.</title>
        <authorList>
            <person name="Mudd A.B."/>
        </authorList>
    </citation>
    <scope>NUCLEOTIDE SEQUENCE</scope>
    <source>
        <strain evidence="10">HN-11 Male</strain>
        <tissue evidence="10">Kidney and liver</tissue>
    </source>
</reference>
<dbReference type="SUPFAM" id="SSF69179">
    <property type="entry name" value="Integrin domains"/>
    <property type="match status" value="3"/>
</dbReference>
<dbReference type="InterPro" id="IPR032695">
    <property type="entry name" value="Integrin_dom_sf"/>
</dbReference>
<dbReference type="FunFam" id="1.20.5.930:FF:000004">
    <property type="entry name" value="Integrin subunit alpha M"/>
    <property type="match status" value="1"/>
</dbReference>
<organism evidence="10 11">
    <name type="scientific">Eleutherodactylus coqui</name>
    <name type="common">Puerto Rican coqui</name>
    <dbReference type="NCBI Taxonomy" id="57060"/>
    <lineage>
        <taxon>Eukaryota</taxon>
        <taxon>Metazoa</taxon>
        <taxon>Chordata</taxon>
        <taxon>Craniata</taxon>
        <taxon>Vertebrata</taxon>
        <taxon>Euteleostomi</taxon>
        <taxon>Amphibia</taxon>
        <taxon>Batrachia</taxon>
        <taxon>Anura</taxon>
        <taxon>Neobatrachia</taxon>
        <taxon>Hyloidea</taxon>
        <taxon>Eleutherodactylidae</taxon>
        <taxon>Eleutherodactylinae</taxon>
        <taxon>Eleutherodactylus</taxon>
        <taxon>Eleutherodactylus</taxon>
    </lineage>
</organism>
<keyword evidence="7" id="KW-0325">Glycoprotein</keyword>
<dbReference type="GO" id="GO:0008305">
    <property type="term" value="C:integrin complex"/>
    <property type="evidence" value="ECO:0007669"/>
    <property type="project" value="TreeGrafter"/>
</dbReference>
<keyword evidence="6" id="KW-0675">Receptor</keyword>
<proteinExistence type="inferred from homology"/>
<evidence type="ECO:0000256" key="7">
    <source>
        <dbReference type="ARBA" id="ARBA00023180"/>
    </source>
</evidence>
<protein>
    <recommendedName>
        <fullName evidence="9">Integrin alpha-X-like third Ig-like domain-containing protein</fullName>
    </recommendedName>
</protein>
<feature type="non-terminal residue" evidence="10">
    <location>
        <position position="280"/>
    </location>
</feature>
<accession>A0A8J6B671</accession>
<evidence type="ECO:0000313" key="11">
    <source>
        <dbReference type="Proteomes" id="UP000770717"/>
    </source>
</evidence>
<dbReference type="PANTHER" id="PTHR23220">
    <property type="entry name" value="INTEGRIN ALPHA"/>
    <property type="match status" value="1"/>
</dbReference>
<comment type="caution">
    <text evidence="10">The sequence shown here is derived from an EMBL/GenBank/DDBJ whole genome shotgun (WGS) entry which is preliminary data.</text>
</comment>
<dbReference type="Proteomes" id="UP000770717">
    <property type="component" value="Unassembled WGS sequence"/>
</dbReference>
<keyword evidence="8" id="KW-0812">Transmembrane</keyword>
<dbReference type="Pfam" id="PF21520">
    <property type="entry name" value="ITGAX-like_Ig_3"/>
    <property type="match status" value="1"/>
</dbReference>
<keyword evidence="5 8" id="KW-0472">Membrane</keyword>
<dbReference type="PANTHER" id="PTHR23220:SF118">
    <property type="entry name" value="INTEGRIN ALPHA-X"/>
    <property type="match status" value="1"/>
</dbReference>
<dbReference type="Gene3D" id="2.60.40.1460">
    <property type="entry name" value="Integrin domains. Chain A, domain 2"/>
    <property type="match status" value="1"/>
</dbReference>
<evidence type="ECO:0000256" key="3">
    <source>
        <dbReference type="ARBA" id="ARBA00022889"/>
    </source>
</evidence>
<dbReference type="Gene3D" id="1.20.5.930">
    <property type="entry name" value="Bicelle-embedded integrin alpha(iib) transmembrane segment"/>
    <property type="match status" value="1"/>
</dbReference>
<comment type="similarity">
    <text evidence="2">Belongs to the integrin alpha chain family.</text>
</comment>
<dbReference type="InterPro" id="IPR048633">
    <property type="entry name" value="ITGAX-like_Ig_3"/>
</dbReference>
<dbReference type="GO" id="GO:0098609">
    <property type="term" value="P:cell-cell adhesion"/>
    <property type="evidence" value="ECO:0007669"/>
    <property type="project" value="TreeGrafter"/>
</dbReference>
<feature type="transmembrane region" description="Helical" evidence="8">
    <location>
        <begin position="221"/>
        <end position="244"/>
    </location>
</feature>
<gene>
    <name evidence="10" type="ORF">GDO78_014881</name>
</gene>
<evidence type="ECO:0000256" key="5">
    <source>
        <dbReference type="ARBA" id="ARBA00023136"/>
    </source>
</evidence>
<sequence>ECVEDSLTPLRISLNFSLIGNPVLSEDSRTSRSGEILFEKNCGADGVCEDDLEMNLTFTSLQPLVVGLSLDVNLTVSVTNKGEESYNARVLIPFPPDLSYRRVSLLQSNKRATITCATEEDQRVVSCGVNRPLLRPNTTNCFVGTCLQIVCNISNLKERESVTFTISGVVTKNWETQTEQKKVSLQSSAEIQYNLQEYFMQQNFTKAQTQTVLEVIVQYNYLPVIIGSSVGGLVLLALITAGLYKLGFFKRQYKDMLQTTEGANAGDTAALGSPADGVPE</sequence>
<dbReference type="PROSITE" id="PS00242">
    <property type="entry name" value="INTEGRIN_ALPHA"/>
    <property type="match status" value="1"/>
</dbReference>
<evidence type="ECO:0000256" key="2">
    <source>
        <dbReference type="ARBA" id="ARBA00008054"/>
    </source>
</evidence>
<dbReference type="GO" id="GO:0007160">
    <property type="term" value="P:cell-matrix adhesion"/>
    <property type="evidence" value="ECO:0007669"/>
    <property type="project" value="TreeGrafter"/>
</dbReference>
<dbReference type="AlphaFoldDB" id="A0A8J6B671"/>
<evidence type="ECO:0000259" key="9">
    <source>
        <dbReference type="Pfam" id="PF21520"/>
    </source>
</evidence>
<dbReference type="GO" id="GO:0033627">
    <property type="term" value="P:cell adhesion mediated by integrin"/>
    <property type="evidence" value="ECO:0007669"/>
    <property type="project" value="TreeGrafter"/>
</dbReference>
<dbReference type="EMBL" id="WNTK01013459">
    <property type="protein sequence ID" value="KAG9462111.1"/>
    <property type="molecule type" value="Genomic_DNA"/>
</dbReference>